<evidence type="ECO:0000256" key="1">
    <source>
        <dbReference type="ARBA" id="ARBA00000901"/>
    </source>
</evidence>
<evidence type="ECO:0000256" key="12">
    <source>
        <dbReference type="RuleBase" id="RU364022"/>
    </source>
</evidence>
<dbReference type="GO" id="GO:0005737">
    <property type="term" value="C:cytoplasm"/>
    <property type="evidence" value="ECO:0007669"/>
    <property type="project" value="UniProtKB-SubCell"/>
</dbReference>
<dbReference type="InterPro" id="IPR006062">
    <property type="entry name" value="His_biosynth"/>
</dbReference>
<dbReference type="FunCoup" id="A0A409YVB4">
    <property type="interactions" value="317"/>
</dbReference>
<evidence type="ECO:0000256" key="2">
    <source>
        <dbReference type="ARBA" id="ARBA00005133"/>
    </source>
</evidence>
<evidence type="ECO:0000256" key="3">
    <source>
        <dbReference type="ARBA" id="ARBA00009667"/>
    </source>
</evidence>
<dbReference type="Proteomes" id="UP000284706">
    <property type="component" value="Unassembled WGS sequence"/>
</dbReference>
<comment type="subcellular location">
    <subcellularLocation>
        <location evidence="12">Cytoplasm</location>
    </subcellularLocation>
</comment>
<evidence type="ECO:0000256" key="5">
    <source>
        <dbReference type="ARBA" id="ARBA00018464"/>
    </source>
</evidence>
<evidence type="ECO:0000256" key="11">
    <source>
        <dbReference type="RuleBase" id="RU003657"/>
    </source>
</evidence>
<sequence length="273" mass="29601">MSPPRCSLFRPCIDLHNGQVKQIVGGTLSDASPEGLKTNFVASQSAAEFAKLYKQHNLEGGHVIKLGPGNDEAARQALAAWPDGLQIGGGINDKNAKSWIEAGASKVIVTSYLFPDGKFSLERLKAIAGAVGKDRLVVDVSCRRRGDQWLVAMNKWQDITDMSVSKESLDMLAEYCSEFLIHAADVEGLCEGIDQELVQKLGEWVTIPTTYAGGAKDISDLDLVDRLSNGRVDLTFGSALDIFGGTRVKFDDLVKETSIRQQKNKLSSLKAST</sequence>
<dbReference type="GO" id="GO:0003949">
    <property type="term" value="F:1-(5-phosphoribosyl)-5-[(5-phosphoribosylamino)methylideneamino]imidazole-4-carboxamide isomerase activity"/>
    <property type="evidence" value="ECO:0007669"/>
    <property type="project" value="UniProtKB-EC"/>
</dbReference>
<reference evidence="13 14" key="1">
    <citation type="journal article" date="2018" name="Evol. Lett.">
        <title>Horizontal gene cluster transfer increased hallucinogenic mushroom diversity.</title>
        <authorList>
            <person name="Reynolds H.T."/>
            <person name="Vijayakumar V."/>
            <person name="Gluck-Thaler E."/>
            <person name="Korotkin H.B."/>
            <person name="Matheny P.B."/>
            <person name="Slot J.C."/>
        </authorList>
    </citation>
    <scope>NUCLEOTIDE SEQUENCE [LARGE SCALE GENOMIC DNA]</scope>
    <source>
        <strain evidence="13 14">SRW20</strain>
    </source>
</reference>
<evidence type="ECO:0000256" key="4">
    <source>
        <dbReference type="ARBA" id="ARBA00012550"/>
    </source>
</evidence>
<evidence type="ECO:0000313" key="14">
    <source>
        <dbReference type="Proteomes" id="UP000284706"/>
    </source>
</evidence>
<comment type="catalytic activity">
    <reaction evidence="1 12">
        <text>1-(5-phospho-beta-D-ribosyl)-5-[(5-phospho-beta-D-ribosylamino)methylideneamino]imidazole-4-carboxamide = 5-[(5-phospho-1-deoxy-D-ribulos-1-ylimino)methylamino]-1-(5-phospho-beta-D-ribosyl)imidazole-4-carboxamide</text>
        <dbReference type="Rhea" id="RHEA:15469"/>
        <dbReference type="ChEBI" id="CHEBI:58435"/>
        <dbReference type="ChEBI" id="CHEBI:58525"/>
        <dbReference type="EC" id="5.3.1.16"/>
    </reaction>
</comment>
<dbReference type="InterPro" id="IPR011858">
    <property type="entry name" value="His6/HISN3"/>
</dbReference>
<evidence type="ECO:0000256" key="6">
    <source>
        <dbReference type="ARBA" id="ARBA00022605"/>
    </source>
</evidence>
<evidence type="ECO:0000256" key="7">
    <source>
        <dbReference type="ARBA" id="ARBA00023102"/>
    </source>
</evidence>
<dbReference type="InterPro" id="IPR011060">
    <property type="entry name" value="RibuloseP-bd_barrel"/>
</dbReference>
<protein>
    <recommendedName>
        <fullName evidence="5 12">1-(5-phosphoribosyl)-5-[(5-phosphoribosylamino)methylideneamino] imidazole-4-carboxamide isomerase</fullName>
        <ecNumber evidence="4 12">5.3.1.16</ecNumber>
    </recommendedName>
    <alternativeName>
        <fullName evidence="10 12">5-proFAR isomerase</fullName>
    </alternativeName>
    <alternativeName>
        <fullName evidence="9 12">Phosphoribosylformimino-5-aminoimidazole carboxamide ribotide isomerase</fullName>
    </alternativeName>
</protein>
<evidence type="ECO:0000313" key="13">
    <source>
        <dbReference type="EMBL" id="PPR06964.1"/>
    </source>
</evidence>
<evidence type="ECO:0000256" key="10">
    <source>
        <dbReference type="ARBA" id="ARBA00031376"/>
    </source>
</evidence>
<keyword evidence="6 11" id="KW-0028">Amino-acid biosynthesis</keyword>
<proteinExistence type="inferred from homology"/>
<keyword evidence="12" id="KW-0963">Cytoplasm</keyword>
<organism evidence="13 14">
    <name type="scientific">Gymnopilus dilepis</name>
    <dbReference type="NCBI Taxonomy" id="231916"/>
    <lineage>
        <taxon>Eukaryota</taxon>
        <taxon>Fungi</taxon>
        <taxon>Dikarya</taxon>
        <taxon>Basidiomycota</taxon>
        <taxon>Agaricomycotina</taxon>
        <taxon>Agaricomycetes</taxon>
        <taxon>Agaricomycetidae</taxon>
        <taxon>Agaricales</taxon>
        <taxon>Agaricineae</taxon>
        <taxon>Hymenogastraceae</taxon>
        <taxon>Gymnopilus</taxon>
    </lineage>
</organism>
<dbReference type="InParanoid" id="A0A409YVB4"/>
<dbReference type="Pfam" id="PF00977">
    <property type="entry name" value="His_biosynth"/>
    <property type="match status" value="1"/>
</dbReference>
<name>A0A409YVB4_9AGAR</name>
<dbReference type="STRING" id="231916.A0A409YVB4"/>
<evidence type="ECO:0000256" key="8">
    <source>
        <dbReference type="ARBA" id="ARBA00023235"/>
    </source>
</evidence>
<dbReference type="NCBIfam" id="TIGR02129">
    <property type="entry name" value="hisA_euk"/>
    <property type="match status" value="1"/>
</dbReference>
<dbReference type="GO" id="GO:0000105">
    <property type="term" value="P:L-histidine biosynthetic process"/>
    <property type="evidence" value="ECO:0007669"/>
    <property type="project" value="UniProtKB-UniPathway"/>
</dbReference>
<dbReference type="SUPFAM" id="SSF51366">
    <property type="entry name" value="Ribulose-phoshate binding barrel"/>
    <property type="match status" value="1"/>
</dbReference>
<evidence type="ECO:0000256" key="9">
    <source>
        <dbReference type="ARBA" id="ARBA00030547"/>
    </source>
</evidence>
<comment type="pathway">
    <text evidence="2 12">Amino-acid biosynthesis; L-histidine biosynthesis; L-histidine from 5-phospho-alpha-D-ribose 1-diphosphate: step 4/9.</text>
</comment>
<comment type="caution">
    <text evidence="13">The sequence shown here is derived from an EMBL/GenBank/DDBJ whole genome shotgun (WGS) entry which is preliminary data.</text>
</comment>
<dbReference type="InterPro" id="IPR013785">
    <property type="entry name" value="Aldolase_TIM"/>
</dbReference>
<dbReference type="CDD" id="cd04723">
    <property type="entry name" value="HisA_HisF"/>
    <property type="match status" value="1"/>
</dbReference>
<dbReference type="OrthoDB" id="446074at2759"/>
<dbReference type="Gene3D" id="3.20.20.70">
    <property type="entry name" value="Aldolase class I"/>
    <property type="match status" value="1"/>
</dbReference>
<dbReference type="FunFam" id="3.20.20.70:FF:000110">
    <property type="entry name" value="1-(5-phosphoribosyl)-5-[(5-phosphoribosylamino)methylideneamino] imidazole-4-carboxamide isomerase, chloroplastic"/>
    <property type="match status" value="1"/>
</dbReference>
<dbReference type="AlphaFoldDB" id="A0A409YVB4"/>
<gene>
    <name evidence="13" type="ORF">CVT26_004284</name>
</gene>
<dbReference type="EMBL" id="NHYE01000217">
    <property type="protein sequence ID" value="PPR06964.1"/>
    <property type="molecule type" value="Genomic_DNA"/>
</dbReference>
<dbReference type="UniPathway" id="UPA00031">
    <property type="reaction ID" value="UER00009"/>
</dbReference>
<dbReference type="InterPro" id="IPR044524">
    <property type="entry name" value="Isoase_HisA-like"/>
</dbReference>
<dbReference type="EC" id="5.3.1.16" evidence="4 12"/>
<keyword evidence="14" id="KW-1185">Reference proteome</keyword>
<keyword evidence="8 12" id="KW-0413">Isomerase</keyword>
<dbReference type="GO" id="GO:0000162">
    <property type="term" value="P:L-tryptophan biosynthetic process"/>
    <property type="evidence" value="ECO:0007669"/>
    <property type="project" value="TreeGrafter"/>
</dbReference>
<comment type="similarity">
    <text evidence="3 11">Belongs to the HisA/HisF family.</text>
</comment>
<accession>A0A409YVB4</accession>
<dbReference type="PANTHER" id="PTHR43090">
    <property type="entry name" value="1-(5-PHOSPHORIBOSYL)-5-[(5-PHOSPHORIBOSYLAMINO)METHYLIDENEAMINO] IMIDAZOLE-4-CARBOXAMIDE ISOMERASE"/>
    <property type="match status" value="1"/>
</dbReference>
<dbReference type="PANTHER" id="PTHR43090:SF2">
    <property type="entry name" value="1-(5-PHOSPHORIBOSYL)-5-[(5-PHOSPHORIBOSYLAMINO)METHYLIDENEAMINO] IMIDAZOLE-4-CARBOXAMIDE ISOMERASE"/>
    <property type="match status" value="1"/>
</dbReference>
<keyword evidence="7 11" id="KW-0368">Histidine biosynthesis</keyword>